<feature type="transmembrane region" description="Helical" evidence="5">
    <location>
        <begin position="56"/>
        <end position="77"/>
    </location>
</feature>
<keyword evidence="4 5" id="KW-0472">Membrane</keyword>
<dbReference type="PANTHER" id="PTHR19229:SF250">
    <property type="entry name" value="ABC TRANSPORTER DOMAIN-CONTAINING PROTEIN-RELATED"/>
    <property type="match status" value="1"/>
</dbReference>
<dbReference type="GO" id="GO:0005319">
    <property type="term" value="F:lipid transporter activity"/>
    <property type="evidence" value="ECO:0007669"/>
    <property type="project" value="TreeGrafter"/>
</dbReference>
<feature type="transmembrane region" description="Helical" evidence="5">
    <location>
        <begin position="137"/>
        <end position="162"/>
    </location>
</feature>
<comment type="caution">
    <text evidence="7">The sequence shown here is derived from an EMBL/GenBank/DDBJ whole genome shotgun (WGS) entry which is preliminary data.</text>
</comment>
<accession>A0AAV4NPM8</accession>
<evidence type="ECO:0000256" key="4">
    <source>
        <dbReference type="ARBA" id="ARBA00023136"/>
    </source>
</evidence>
<protein>
    <recommendedName>
        <fullName evidence="6">ABC-2 type transporter transmembrane domain-containing protein</fullName>
    </recommendedName>
</protein>
<sequence>MTNRDSVRKKSTIQESSENFVELVTNNRLKKLYVWMQKFPYPEYRDTSIGFSVINLVPWVLCYGYLIFIINIVRRVIEEKTNGSKELLKMMGMTDCTYWTSTFMNYFIIALITMFITTIIYKVPMKNAVVFLKHTNFVLLFIILSLFMASLILFCLAFSIFFNRPVLAIIALLQQRSFLVCYISLPSGTLMLCGHGNRVFQGHSISYLQGAIGVVLNETMAKR</sequence>
<dbReference type="InterPro" id="IPR013525">
    <property type="entry name" value="ABC2_TM"/>
</dbReference>
<name>A0AAV4NPM8_CAEEX</name>
<keyword evidence="2 5" id="KW-0812">Transmembrane</keyword>
<dbReference type="InterPro" id="IPR026082">
    <property type="entry name" value="ABCA"/>
</dbReference>
<organism evidence="7 8">
    <name type="scientific">Caerostris extrusa</name>
    <name type="common">Bark spider</name>
    <name type="synonym">Caerostris bankana</name>
    <dbReference type="NCBI Taxonomy" id="172846"/>
    <lineage>
        <taxon>Eukaryota</taxon>
        <taxon>Metazoa</taxon>
        <taxon>Ecdysozoa</taxon>
        <taxon>Arthropoda</taxon>
        <taxon>Chelicerata</taxon>
        <taxon>Arachnida</taxon>
        <taxon>Araneae</taxon>
        <taxon>Araneomorphae</taxon>
        <taxon>Entelegynae</taxon>
        <taxon>Araneoidea</taxon>
        <taxon>Araneidae</taxon>
        <taxon>Caerostris</taxon>
    </lineage>
</organism>
<evidence type="ECO:0000256" key="2">
    <source>
        <dbReference type="ARBA" id="ARBA00022692"/>
    </source>
</evidence>
<evidence type="ECO:0000313" key="8">
    <source>
        <dbReference type="Proteomes" id="UP001054945"/>
    </source>
</evidence>
<evidence type="ECO:0000313" key="7">
    <source>
        <dbReference type="EMBL" id="GIX86731.1"/>
    </source>
</evidence>
<dbReference type="EMBL" id="BPLR01003610">
    <property type="protein sequence ID" value="GIX86731.1"/>
    <property type="molecule type" value="Genomic_DNA"/>
</dbReference>
<dbReference type="GO" id="GO:0140359">
    <property type="term" value="F:ABC-type transporter activity"/>
    <property type="evidence" value="ECO:0007669"/>
    <property type="project" value="InterPro"/>
</dbReference>
<gene>
    <name evidence="7" type="primary">AVEN_123421_1</name>
    <name evidence="7" type="ORF">CEXT_450471</name>
</gene>
<comment type="subcellular location">
    <subcellularLocation>
        <location evidence="1">Membrane</location>
        <topology evidence="1">Multi-pass membrane protein</topology>
    </subcellularLocation>
</comment>
<keyword evidence="8" id="KW-1185">Reference proteome</keyword>
<feature type="transmembrane region" description="Helical" evidence="5">
    <location>
        <begin position="98"/>
        <end position="121"/>
    </location>
</feature>
<dbReference type="Pfam" id="PF12698">
    <property type="entry name" value="ABC2_membrane_3"/>
    <property type="match status" value="1"/>
</dbReference>
<proteinExistence type="predicted"/>
<dbReference type="GO" id="GO:0016020">
    <property type="term" value="C:membrane"/>
    <property type="evidence" value="ECO:0007669"/>
    <property type="project" value="UniProtKB-SubCell"/>
</dbReference>
<feature type="domain" description="ABC-2 type transporter transmembrane" evidence="6">
    <location>
        <begin position="37"/>
        <end position="171"/>
    </location>
</feature>
<dbReference type="AlphaFoldDB" id="A0AAV4NPM8"/>
<reference evidence="7 8" key="1">
    <citation type="submission" date="2021-06" db="EMBL/GenBank/DDBJ databases">
        <title>Caerostris extrusa draft genome.</title>
        <authorList>
            <person name="Kono N."/>
            <person name="Arakawa K."/>
        </authorList>
    </citation>
    <scope>NUCLEOTIDE SEQUENCE [LARGE SCALE GENOMIC DNA]</scope>
</reference>
<evidence type="ECO:0000256" key="1">
    <source>
        <dbReference type="ARBA" id="ARBA00004141"/>
    </source>
</evidence>
<keyword evidence="3 5" id="KW-1133">Transmembrane helix</keyword>
<evidence type="ECO:0000256" key="5">
    <source>
        <dbReference type="SAM" id="Phobius"/>
    </source>
</evidence>
<evidence type="ECO:0000259" key="6">
    <source>
        <dbReference type="Pfam" id="PF12698"/>
    </source>
</evidence>
<dbReference type="Proteomes" id="UP001054945">
    <property type="component" value="Unassembled WGS sequence"/>
</dbReference>
<evidence type="ECO:0000256" key="3">
    <source>
        <dbReference type="ARBA" id="ARBA00022989"/>
    </source>
</evidence>
<dbReference type="PANTHER" id="PTHR19229">
    <property type="entry name" value="ATP-BINDING CASSETTE TRANSPORTER SUBFAMILY A ABCA"/>
    <property type="match status" value="1"/>
</dbReference>